<sequence length="190" mass="19960">MKKINYLIPILVMALLVWSCSGDKQSASNVDTGAADAPPAKIKGQASVSDDVSAKNIVQIAAGSTDHTTLVAAVKAAGLVDVLANNGPLTVFAPTNEAFDKLPDGVVEDLLKPENKMKLVNIIHFHASPGTYKGKLLKDGAMLFQAQGDKVKVERNGDEVTINGAKILATIDATNGVIHVVDQVLLPPEK</sequence>
<dbReference type="Gene3D" id="2.30.180.10">
    <property type="entry name" value="FAS1 domain"/>
    <property type="match status" value="1"/>
</dbReference>
<gene>
    <name evidence="2" type="ORF">QQ008_20015</name>
</gene>
<keyword evidence="3" id="KW-1185">Reference proteome</keyword>
<reference evidence="2" key="1">
    <citation type="submission" date="2023-06" db="EMBL/GenBank/DDBJ databases">
        <title>Genomic of Parafulvivirga corallium.</title>
        <authorList>
            <person name="Wang G."/>
        </authorList>
    </citation>
    <scope>NUCLEOTIDE SEQUENCE</scope>
    <source>
        <strain evidence="2">BMA10</strain>
    </source>
</reference>
<evidence type="ECO:0000313" key="2">
    <source>
        <dbReference type="EMBL" id="MDN5203686.1"/>
    </source>
</evidence>
<proteinExistence type="predicted"/>
<dbReference type="PANTHER" id="PTHR10900:SF77">
    <property type="entry name" value="FI19380P1"/>
    <property type="match status" value="1"/>
</dbReference>
<dbReference type="RefSeq" id="WP_346753709.1">
    <property type="nucleotide sequence ID" value="NZ_JAUJEA010000008.1"/>
</dbReference>
<dbReference type="InterPro" id="IPR036378">
    <property type="entry name" value="FAS1_dom_sf"/>
</dbReference>
<dbReference type="Pfam" id="PF02469">
    <property type="entry name" value="Fasciclin"/>
    <property type="match status" value="1"/>
</dbReference>
<dbReference type="PROSITE" id="PS50213">
    <property type="entry name" value="FAS1"/>
    <property type="match status" value="1"/>
</dbReference>
<protein>
    <submittedName>
        <fullName evidence="2">Fasciclin domain-containing protein</fullName>
    </submittedName>
</protein>
<evidence type="ECO:0000313" key="3">
    <source>
        <dbReference type="Proteomes" id="UP001172082"/>
    </source>
</evidence>
<organism evidence="2 3">
    <name type="scientific">Splendidivirga corallicola</name>
    <dbReference type="NCBI Taxonomy" id="3051826"/>
    <lineage>
        <taxon>Bacteria</taxon>
        <taxon>Pseudomonadati</taxon>
        <taxon>Bacteroidota</taxon>
        <taxon>Cytophagia</taxon>
        <taxon>Cytophagales</taxon>
        <taxon>Splendidivirgaceae</taxon>
        <taxon>Splendidivirga</taxon>
    </lineage>
</organism>
<comment type="caution">
    <text evidence="2">The sequence shown here is derived from an EMBL/GenBank/DDBJ whole genome shotgun (WGS) entry which is preliminary data.</text>
</comment>
<name>A0ABT8KSF9_9BACT</name>
<evidence type="ECO:0000259" key="1">
    <source>
        <dbReference type="PROSITE" id="PS50213"/>
    </source>
</evidence>
<dbReference type="InterPro" id="IPR050904">
    <property type="entry name" value="Adhesion/Biosynth-related"/>
</dbReference>
<feature type="domain" description="FAS1" evidence="1">
    <location>
        <begin position="54"/>
        <end position="185"/>
    </location>
</feature>
<dbReference type="SMART" id="SM00554">
    <property type="entry name" value="FAS1"/>
    <property type="match status" value="1"/>
</dbReference>
<dbReference type="EMBL" id="JAUJEA010000008">
    <property type="protein sequence ID" value="MDN5203686.1"/>
    <property type="molecule type" value="Genomic_DNA"/>
</dbReference>
<accession>A0ABT8KSF9</accession>
<dbReference type="SUPFAM" id="SSF82153">
    <property type="entry name" value="FAS1 domain"/>
    <property type="match status" value="1"/>
</dbReference>
<dbReference type="InterPro" id="IPR000782">
    <property type="entry name" value="FAS1_domain"/>
</dbReference>
<dbReference type="PANTHER" id="PTHR10900">
    <property type="entry name" value="PERIOSTIN-RELATED"/>
    <property type="match status" value="1"/>
</dbReference>
<dbReference type="Proteomes" id="UP001172082">
    <property type="component" value="Unassembled WGS sequence"/>
</dbReference>